<dbReference type="Gene3D" id="3.40.800.10">
    <property type="entry name" value="Ureohydrolase domain"/>
    <property type="match status" value="1"/>
</dbReference>
<dbReference type="Proteomes" id="UP000615234">
    <property type="component" value="Unassembled WGS sequence"/>
</dbReference>
<dbReference type="GO" id="GO:0046872">
    <property type="term" value="F:metal ion binding"/>
    <property type="evidence" value="ECO:0007669"/>
    <property type="project" value="InterPro"/>
</dbReference>
<organism evidence="1 2">
    <name type="scientific">Coprococcus hominis</name>
    <name type="common">ex Liu et al. 2022</name>
    <dbReference type="NCBI Taxonomy" id="2763039"/>
    <lineage>
        <taxon>Bacteria</taxon>
        <taxon>Bacillati</taxon>
        <taxon>Bacillota</taxon>
        <taxon>Clostridia</taxon>
        <taxon>Lachnospirales</taxon>
        <taxon>Lachnospiraceae</taxon>
        <taxon>Coprococcus</taxon>
    </lineage>
</organism>
<dbReference type="Pfam" id="PF00491">
    <property type="entry name" value="Arginase"/>
    <property type="match status" value="1"/>
</dbReference>
<dbReference type="InterPro" id="IPR006035">
    <property type="entry name" value="Ureohydrolase"/>
</dbReference>
<evidence type="ECO:0000313" key="2">
    <source>
        <dbReference type="Proteomes" id="UP000615234"/>
    </source>
</evidence>
<protein>
    <submittedName>
        <fullName evidence="1">Arginase family protein</fullName>
    </submittedName>
</protein>
<dbReference type="SUPFAM" id="SSF52768">
    <property type="entry name" value="Arginase/deacetylase"/>
    <property type="match status" value="1"/>
</dbReference>
<proteinExistence type="predicted"/>
<evidence type="ECO:0000313" key="1">
    <source>
        <dbReference type="EMBL" id="MBC5661315.1"/>
    </source>
</evidence>
<reference evidence="1 2" key="1">
    <citation type="submission" date="2020-08" db="EMBL/GenBank/DDBJ databases">
        <title>Genome public.</title>
        <authorList>
            <person name="Liu C."/>
            <person name="Sun Q."/>
        </authorList>
    </citation>
    <scope>NUCLEOTIDE SEQUENCE [LARGE SCALE GENOMIC DNA]</scope>
    <source>
        <strain evidence="1 2">NSJ-10</strain>
    </source>
</reference>
<dbReference type="InterPro" id="IPR023696">
    <property type="entry name" value="Ureohydrolase_dom_sf"/>
</dbReference>
<dbReference type="EMBL" id="JACOOX010000001">
    <property type="protein sequence ID" value="MBC5661315.1"/>
    <property type="molecule type" value="Genomic_DNA"/>
</dbReference>
<comment type="caution">
    <text evidence="1">The sequence shown here is derived from an EMBL/GenBank/DDBJ whole genome shotgun (WGS) entry which is preliminary data.</text>
</comment>
<name>A0A8I0DSW1_9FIRM</name>
<sequence>MLILRNALKKEVLIMNNKPNNYILDFTHVYCDEDMKDNPRFHWIDCSDIEGCDLYCSDEAAAEIRKRIMPYGTKGIHFIDSGNFHYITKITTDQIKQPFSLVVFDHHTDMQRPLVDGMMSCGDWAGLVLDQNPNLKQLILIGPEAADIFQIDAVRKDRLLTFSAEELKNGTARKKSANILSGVPFYISIDKDVLSTRFTETNWNQGDMSLDMLEHLLGIILSHETVCGIDICGECQPDLPLPEYMEDEEKNERINHELIDFIRSHISNDTPSVSHNR</sequence>
<keyword evidence="2" id="KW-1185">Reference proteome</keyword>
<dbReference type="AlphaFoldDB" id="A0A8I0DSW1"/>
<accession>A0A8I0DSW1</accession>
<dbReference type="GO" id="GO:0016813">
    <property type="term" value="F:hydrolase activity, acting on carbon-nitrogen (but not peptide) bonds, in linear amidines"/>
    <property type="evidence" value="ECO:0007669"/>
    <property type="project" value="UniProtKB-ARBA"/>
</dbReference>
<gene>
    <name evidence="1" type="ORF">H8S09_00150</name>
</gene>